<protein>
    <submittedName>
        <fullName evidence="1">Uncharacterized protein</fullName>
    </submittedName>
</protein>
<dbReference type="Proteomes" id="UP000053372">
    <property type="component" value="Unassembled WGS sequence"/>
</dbReference>
<keyword evidence="2" id="KW-1185">Reference proteome</keyword>
<dbReference type="OrthoDB" id="574724at2"/>
<sequence length="259" mass="28500">MKKIISTTLLLTSFYLVGCQGIRNHSWDNRVVSPEPEPIASTTDSSFSAPKTDIVQKTIDGKPKVATIRSMIQGDLKCYVSILDEGGMKQELGAVFDICAQGEKFLSKKVNLTYETVKVNDCESNEPCGKTKEESLITKMDILPNAATQSKNIPDFVTFTNGQWTIAIGGQDSWDGMNDTGNLTYYGCNSGGRCIRLRGGKVNCREGECTILWKNSDRDYVVKGRINLENGHHSVSPSTLIVRQNNKVIATAQGLRPLK</sequence>
<evidence type="ECO:0000313" key="2">
    <source>
        <dbReference type="Proteomes" id="UP000053372"/>
    </source>
</evidence>
<reference evidence="1 2" key="1">
    <citation type="journal article" date="2015" name="Genome Announc.">
        <title>Draft Genome of the Euendolithic (true boring) Cyanobacterium Mastigocoleus testarum strain BC008.</title>
        <authorList>
            <person name="Guida B.S."/>
            <person name="Garcia-Pichel F."/>
        </authorList>
    </citation>
    <scope>NUCLEOTIDE SEQUENCE [LARGE SCALE GENOMIC DNA]</scope>
    <source>
        <strain evidence="1 2">BC008</strain>
    </source>
</reference>
<name>A0A0V7ZMW1_9CYAN</name>
<evidence type="ECO:0000313" key="1">
    <source>
        <dbReference type="EMBL" id="KST65825.1"/>
    </source>
</evidence>
<comment type="caution">
    <text evidence="1">The sequence shown here is derived from an EMBL/GenBank/DDBJ whole genome shotgun (WGS) entry which is preliminary data.</text>
</comment>
<gene>
    <name evidence="1" type="ORF">BC008_22865</name>
</gene>
<accession>A0A0V7ZMW1</accession>
<dbReference type="AlphaFoldDB" id="A0A0V7ZMW1"/>
<dbReference type="RefSeq" id="WP_027842842.1">
    <property type="nucleotide sequence ID" value="NZ_LMTZ01000103.1"/>
</dbReference>
<proteinExistence type="predicted"/>
<organism evidence="1 2">
    <name type="scientific">Mastigocoleus testarum BC008</name>
    <dbReference type="NCBI Taxonomy" id="371196"/>
    <lineage>
        <taxon>Bacteria</taxon>
        <taxon>Bacillati</taxon>
        <taxon>Cyanobacteriota</taxon>
        <taxon>Cyanophyceae</taxon>
        <taxon>Nostocales</taxon>
        <taxon>Hapalosiphonaceae</taxon>
        <taxon>Mastigocoleus</taxon>
    </lineage>
</organism>
<dbReference type="EMBL" id="LMTZ01000103">
    <property type="protein sequence ID" value="KST65825.1"/>
    <property type="molecule type" value="Genomic_DNA"/>
</dbReference>